<dbReference type="AlphaFoldDB" id="A0A087V809"/>
<dbReference type="EMBL" id="KL483337">
    <property type="protein sequence ID" value="KFO08751.1"/>
    <property type="molecule type" value="Genomic_DNA"/>
</dbReference>
<evidence type="ECO:0000313" key="2">
    <source>
        <dbReference type="Proteomes" id="UP000053309"/>
    </source>
</evidence>
<evidence type="ECO:0000313" key="1">
    <source>
        <dbReference type="EMBL" id="KFO08751.1"/>
    </source>
</evidence>
<accession>A0A087V809</accession>
<dbReference type="Proteomes" id="UP000053309">
    <property type="component" value="Unassembled WGS sequence"/>
</dbReference>
<sequence>GEDEPLLPIPPILAVRQHWEVRHTAPGCDAFETCPKREKQSHDFSVWEER</sequence>
<feature type="non-terminal residue" evidence="1">
    <location>
        <position position="50"/>
    </location>
</feature>
<organism evidence="1 2">
    <name type="scientific">Balearica regulorum gibbericeps</name>
    <name type="common">East African grey crowned-crane</name>
    <dbReference type="NCBI Taxonomy" id="100784"/>
    <lineage>
        <taxon>Eukaryota</taxon>
        <taxon>Metazoa</taxon>
        <taxon>Chordata</taxon>
        <taxon>Craniata</taxon>
        <taxon>Vertebrata</taxon>
        <taxon>Euteleostomi</taxon>
        <taxon>Archelosauria</taxon>
        <taxon>Archosauria</taxon>
        <taxon>Dinosauria</taxon>
        <taxon>Saurischia</taxon>
        <taxon>Theropoda</taxon>
        <taxon>Coelurosauria</taxon>
        <taxon>Aves</taxon>
        <taxon>Neognathae</taxon>
        <taxon>Neoaves</taxon>
        <taxon>Gruiformes</taxon>
        <taxon>Gruidae</taxon>
        <taxon>Balearica</taxon>
    </lineage>
</organism>
<reference evidence="1 2" key="1">
    <citation type="submission" date="2014-04" db="EMBL/GenBank/DDBJ databases">
        <title>Genome evolution of avian class.</title>
        <authorList>
            <person name="Zhang G."/>
            <person name="Li C."/>
        </authorList>
    </citation>
    <scope>NUCLEOTIDE SEQUENCE [LARGE SCALE GENOMIC DNA]</scope>
    <source>
        <strain evidence="1">BGI_N312</strain>
    </source>
</reference>
<proteinExistence type="predicted"/>
<name>A0A087V809_BALRE</name>
<keyword evidence="2" id="KW-1185">Reference proteome</keyword>
<feature type="non-terminal residue" evidence="1">
    <location>
        <position position="1"/>
    </location>
</feature>
<protein>
    <submittedName>
        <fullName evidence="1">Uncharacterized protein</fullName>
    </submittedName>
</protein>
<gene>
    <name evidence="1" type="ORF">N312_07030</name>
</gene>